<protein>
    <submittedName>
        <fullName evidence="1">Uncharacterized protein</fullName>
    </submittedName>
</protein>
<dbReference type="AlphaFoldDB" id="A0A0A9T5V0"/>
<reference evidence="1" key="1">
    <citation type="submission" date="2014-09" db="EMBL/GenBank/DDBJ databases">
        <authorList>
            <person name="Magalhaes I.L.F."/>
            <person name="Oliveira U."/>
            <person name="Santos F.R."/>
            <person name="Vidigal T.H.D.A."/>
            <person name="Brescovit A.D."/>
            <person name="Santos A.J."/>
        </authorList>
    </citation>
    <scope>NUCLEOTIDE SEQUENCE</scope>
    <source>
        <tissue evidence="1">Shoot tissue taken approximately 20 cm above the soil surface</tissue>
    </source>
</reference>
<evidence type="ECO:0000313" key="1">
    <source>
        <dbReference type="EMBL" id="JAD29951.1"/>
    </source>
</evidence>
<reference evidence="1" key="2">
    <citation type="journal article" date="2015" name="Data Brief">
        <title>Shoot transcriptome of the giant reed, Arundo donax.</title>
        <authorList>
            <person name="Barrero R.A."/>
            <person name="Guerrero F.D."/>
            <person name="Moolhuijzen P."/>
            <person name="Goolsby J.A."/>
            <person name="Tidwell J."/>
            <person name="Bellgard S.E."/>
            <person name="Bellgard M.I."/>
        </authorList>
    </citation>
    <scope>NUCLEOTIDE SEQUENCE</scope>
    <source>
        <tissue evidence="1">Shoot tissue taken approximately 20 cm above the soil surface</tissue>
    </source>
</reference>
<sequence>MVSDLQFPCTDDLVKSLKEQTSCDNVDGLRHVKSLDRAASLGGSAVHFRIVFSSQ</sequence>
<accession>A0A0A9T5V0</accession>
<dbReference type="EMBL" id="GBRH01267944">
    <property type="protein sequence ID" value="JAD29951.1"/>
    <property type="molecule type" value="Transcribed_RNA"/>
</dbReference>
<name>A0A0A9T5V0_ARUDO</name>
<proteinExistence type="predicted"/>
<organism evidence="1">
    <name type="scientific">Arundo donax</name>
    <name type="common">Giant reed</name>
    <name type="synonym">Donax arundinaceus</name>
    <dbReference type="NCBI Taxonomy" id="35708"/>
    <lineage>
        <taxon>Eukaryota</taxon>
        <taxon>Viridiplantae</taxon>
        <taxon>Streptophyta</taxon>
        <taxon>Embryophyta</taxon>
        <taxon>Tracheophyta</taxon>
        <taxon>Spermatophyta</taxon>
        <taxon>Magnoliopsida</taxon>
        <taxon>Liliopsida</taxon>
        <taxon>Poales</taxon>
        <taxon>Poaceae</taxon>
        <taxon>PACMAD clade</taxon>
        <taxon>Arundinoideae</taxon>
        <taxon>Arundineae</taxon>
        <taxon>Arundo</taxon>
    </lineage>
</organism>